<reference evidence="1 2" key="1">
    <citation type="journal article" date="2016" name="Mol. Biol. Evol.">
        <title>Comparative Genomics of Early-Diverging Mushroom-Forming Fungi Provides Insights into the Origins of Lignocellulose Decay Capabilities.</title>
        <authorList>
            <person name="Nagy L.G."/>
            <person name="Riley R."/>
            <person name="Tritt A."/>
            <person name="Adam C."/>
            <person name="Daum C."/>
            <person name="Floudas D."/>
            <person name="Sun H."/>
            <person name="Yadav J.S."/>
            <person name="Pangilinan J."/>
            <person name="Larsson K.H."/>
            <person name="Matsuura K."/>
            <person name="Barry K."/>
            <person name="Labutti K."/>
            <person name="Kuo R."/>
            <person name="Ohm R.A."/>
            <person name="Bhattacharya S.S."/>
            <person name="Shirouzu T."/>
            <person name="Yoshinaga Y."/>
            <person name="Martin F.M."/>
            <person name="Grigoriev I.V."/>
            <person name="Hibbett D.S."/>
        </authorList>
    </citation>
    <scope>NUCLEOTIDE SEQUENCE [LARGE SCALE GENOMIC DNA]</scope>
    <source>
        <strain evidence="1 2">HHB12029</strain>
    </source>
</reference>
<organism evidence="1 2">
    <name type="scientific">Exidia glandulosa HHB12029</name>
    <dbReference type="NCBI Taxonomy" id="1314781"/>
    <lineage>
        <taxon>Eukaryota</taxon>
        <taxon>Fungi</taxon>
        <taxon>Dikarya</taxon>
        <taxon>Basidiomycota</taxon>
        <taxon>Agaricomycotina</taxon>
        <taxon>Agaricomycetes</taxon>
        <taxon>Auriculariales</taxon>
        <taxon>Exidiaceae</taxon>
        <taxon>Exidia</taxon>
    </lineage>
</organism>
<keyword evidence="2" id="KW-1185">Reference proteome</keyword>
<dbReference type="Proteomes" id="UP000077266">
    <property type="component" value="Unassembled WGS sequence"/>
</dbReference>
<protein>
    <submittedName>
        <fullName evidence="1">Uncharacterized protein</fullName>
    </submittedName>
</protein>
<gene>
    <name evidence="1" type="ORF">EXIGLDRAFT_842580</name>
</gene>
<dbReference type="InParanoid" id="A0A165D7X6"/>
<evidence type="ECO:0000313" key="1">
    <source>
        <dbReference type="EMBL" id="KZV83970.1"/>
    </source>
</evidence>
<evidence type="ECO:0000313" key="2">
    <source>
        <dbReference type="Proteomes" id="UP000077266"/>
    </source>
</evidence>
<sequence length="240" mass="26661">MADMQSTQVRPHVDLESLLWDMREILRSLSQVSRAQSAEIERLGGSPWEGARELQERADGAVANCDSALAEWDNEDTESSIGGRVDVAAWLEATRALEEVDAGDHTGDLSFVSASSSFWKPSGFNWADEPATDDEENSMKPVPELLHDLDSHSDSASDSDESYFLTPELLVHRRPTTRESEAGETACDVDDNAMVRPARRYSFSDVVHPNFELIDVEETKKMIEDEQPVKGIPFPTLPPL</sequence>
<name>A0A165D7X6_EXIGL</name>
<dbReference type="AlphaFoldDB" id="A0A165D7X6"/>
<proteinExistence type="predicted"/>
<dbReference type="EMBL" id="KV426247">
    <property type="protein sequence ID" value="KZV83970.1"/>
    <property type="molecule type" value="Genomic_DNA"/>
</dbReference>
<dbReference type="OrthoDB" id="10634377at2759"/>
<feature type="non-terminal residue" evidence="1">
    <location>
        <position position="240"/>
    </location>
</feature>
<accession>A0A165D7X6</accession>